<dbReference type="InterPro" id="IPR023210">
    <property type="entry name" value="NADP_OxRdtase_dom"/>
</dbReference>
<dbReference type="PANTHER" id="PTHR43312:SF1">
    <property type="entry name" value="NADP-DEPENDENT OXIDOREDUCTASE DOMAIN-CONTAINING PROTEIN"/>
    <property type="match status" value="1"/>
</dbReference>
<dbReference type="EMBL" id="BAAAYR010000001">
    <property type="protein sequence ID" value="GAA3555994.1"/>
    <property type="molecule type" value="Genomic_DNA"/>
</dbReference>
<dbReference type="InterPro" id="IPR053135">
    <property type="entry name" value="AKR2_Oxidoreductase"/>
</dbReference>
<gene>
    <name evidence="2" type="ORF">GCM10022197_08970</name>
</gene>
<dbReference type="RefSeq" id="WP_204912046.1">
    <property type="nucleotide sequence ID" value="NZ_BAAAYR010000001.1"/>
</dbReference>
<dbReference type="PANTHER" id="PTHR43312">
    <property type="entry name" value="D-THREO-ALDOSE 1-DEHYDROGENASE"/>
    <property type="match status" value="1"/>
</dbReference>
<evidence type="ECO:0000313" key="2">
    <source>
        <dbReference type="EMBL" id="GAA3555994.1"/>
    </source>
</evidence>
<dbReference type="SUPFAM" id="SSF51430">
    <property type="entry name" value="NAD(P)-linked oxidoreductase"/>
    <property type="match status" value="1"/>
</dbReference>
<feature type="domain" description="NADP-dependent oxidoreductase" evidence="1">
    <location>
        <begin position="17"/>
        <end position="196"/>
    </location>
</feature>
<comment type="caution">
    <text evidence="2">The sequence shown here is derived from an EMBL/GenBank/DDBJ whole genome shotgun (WGS) entry which is preliminary data.</text>
</comment>
<protein>
    <submittedName>
        <fullName evidence="2">Aldo/keto reductase</fullName>
    </submittedName>
</protein>
<dbReference type="Gene3D" id="3.20.20.100">
    <property type="entry name" value="NADP-dependent oxidoreductase domain"/>
    <property type="match status" value="1"/>
</dbReference>
<proteinExistence type="predicted"/>
<evidence type="ECO:0000259" key="1">
    <source>
        <dbReference type="Pfam" id="PF00248"/>
    </source>
</evidence>
<reference evidence="3" key="1">
    <citation type="journal article" date="2019" name="Int. J. Syst. Evol. Microbiol.">
        <title>The Global Catalogue of Microorganisms (GCM) 10K type strain sequencing project: providing services to taxonomists for standard genome sequencing and annotation.</title>
        <authorList>
            <consortium name="The Broad Institute Genomics Platform"/>
            <consortium name="The Broad Institute Genome Sequencing Center for Infectious Disease"/>
            <person name="Wu L."/>
            <person name="Ma J."/>
        </authorList>
    </citation>
    <scope>NUCLEOTIDE SEQUENCE [LARGE SCALE GENOMIC DNA]</scope>
    <source>
        <strain evidence="3">JCM 16540</strain>
    </source>
</reference>
<dbReference type="Pfam" id="PF00248">
    <property type="entry name" value="Aldo_ket_red"/>
    <property type="match status" value="1"/>
</dbReference>
<dbReference type="InterPro" id="IPR036812">
    <property type="entry name" value="NAD(P)_OxRdtase_dom_sf"/>
</dbReference>
<name>A0ABP6WV48_9ACTN</name>
<accession>A0ABP6WV48</accession>
<sequence>MISTLPFGSTGHASTRVIFGAAALSEVTQDEADATLEVVRSHGLNHVDTAASYGEAELRLAPFLADHRDEVFLATKTGEREAEAAWVEINKSLERMGVDQVDLIQLHNLVDEAEWQQAYAPGGVLEAVVRARDEGLVRHIGVTGHGVTVARQHLRSLERFDFSSVLLPYNFPMSRNTAYLDDFEALVAECAQRGVAVQTIKAITKAPWSEGAEQHAATWYEPLKDPAAIETAVAWVLGRPDVFLNTVGDIHVLPTVLDAAEHVFANGAQRPDEDVMADLERQWGMAPLFV</sequence>
<keyword evidence="3" id="KW-1185">Reference proteome</keyword>
<organism evidence="2 3">
    <name type="scientific">Microlunatus spumicola</name>
    <dbReference type="NCBI Taxonomy" id="81499"/>
    <lineage>
        <taxon>Bacteria</taxon>
        <taxon>Bacillati</taxon>
        <taxon>Actinomycetota</taxon>
        <taxon>Actinomycetes</taxon>
        <taxon>Propionibacteriales</taxon>
        <taxon>Propionibacteriaceae</taxon>
        <taxon>Microlunatus</taxon>
    </lineage>
</organism>
<dbReference type="CDD" id="cd19100">
    <property type="entry name" value="AKR_unchar"/>
    <property type="match status" value="1"/>
</dbReference>
<dbReference type="Proteomes" id="UP001500767">
    <property type="component" value="Unassembled WGS sequence"/>
</dbReference>
<evidence type="ECO:0000313" key="3">
    <source>
        <dbReference type="Proteomes" id="UP001500767"/>
    </source>
</evidence>